<name>A0A660DZA2_9LACO</name>
<organism evidence="1 2">
    <name type="scientific">Lactiplantibacillus mudanjiangensis</name>
    <dbReference type="NCBI Taxonomy" id="1296538"/>
    <lineage>
        <taxon>Bacteria</taxon>
        <taxon>Bacillati</taxon>
        <taxon>Bacillota</taxon>
        <taxon>Bacilli</taxon>
        <taxon>Lactobacillales</taxon>
        <taxon>Lactobacillaceae</taxon>
        <taxon>Lactiplantibacillus</taxon>
    </lineage>
</organism>
<evidence type="ECO:0000313" key="2">
    <source>
        <dbReference type="Proteomes" id="UP000289996"/>
    </source>
</evidence>
<accession>A0A660DZA2</accession>
<dbReference type="OrthoDB" id="2289077at2"/>
<dbReference type="EMBL" id="UYIG01000024">
    <property type="protein sequence ID" value="VDG27497.1"/>
    <property type="molecule type" value="Genomic_DNA"/>
</dbReference>
<dbReference type="AlphaFoldDB" id="A0A660DZA2"/>
<dbReference type="RefSeq" id="WP_130851419.1">
    <property type="nucleotide sequence ID" value="NZ_UYIG01000024.1"/>
</dbReference>
<gene>
    <name evidence="1" type="ORF">MUDAN_MDHGFNIF_02360</name>
</gene>
<evidence type="ECO:0000313" key="1">
    <source>
        <dbReference type="EMBL" id="VDG27497.1"/>
    </source>
</evidence>
<protein>
    <submittedName>
        <fullName evidence="1">Uncharacterized protein</fullName>
    </submittedName>
</protein>
<sequence>MDLPKAVTVADVATNLEHQLTFMDITLNEQTYPKPKPKQHGFLAKALNHDPFAVGKLTITPGRLTLADEHGAEFCSFGPTMINGLTIGIYHSVTNDYGPIVKFKDRLTVNLEIDTSAATYHLLNDDLTVIPALLVWAQDYQLTVKDPMKLRDLLVDTVWDDVTANQVKAWAAGTPYAKEFQISGAKPRG</sequence>
<reference evidence="1 2" key="1">
    <citation type="submission" date="2018-11" db="EMBL/GenBank/DDBJ databases">
        <authorList>
            <person name="Wuyts S."/>
        </authorList>
    </citation>
    <scope>NUCLEOTIDE SEQUENCE [LARGE SCALE GENOMIC DNA]</scope>
    <source>
        <strain evidence="1">Lactobacillus mudanjiangensis AMBF249</strain>
    </source>
</reference>
<proteinExistence type="predicted"/>
<keyword evidence="2" id="KW-1185">Reference proteome</keyword>
<dbReference type="Proteomes" id="UP000289996">
    <property type="component" value="Unassembled WGS sequence"/>
</dbReference>